<protein>
    <submittedName>
        <fullName evidence="1">Uncharacterized protein</fullName>
    </submittedName>
</protein>
<gene>
    <name evidence="1" type="ORF">TVY486_1106940</name>
</gene>
<proteinExistence type="predicted"/>
<organism evidence="1">
    <name type="scientific">Trypanosoma vivax (strain Y486)</name>
    <dbReference type="NCBI Taxonomy" id="1055687"/>
    <lineage>
        <taxon>Eukaryota</taxon>
        <taxon>Discoba</taxon>
        <taxon>Euglenozoa</taxon>
        <taxon>Kinetoplastea</taxon>
        <taxon>Metakinetoplastina</taxon>
        <taxon>Trypanosomatida</taxon>
        <taxon>Trypanosomatidae</taxon>
        <taxon>Trypanosoma</taxon>
        <taxon>Duttonella</taxon>
    </lineage>
</organism>
<name>G0UBL3_TRYVY</name>
<reference evidence="1" key="1">
    <citation type="journal article" date="2012" name="Proc. Natl. Acad. Sci. U.S.A.">
        <title>Antigenic diversity is generated by distinct evolutionary mechanisms in African trypanosome species.</title>
        <authorList>
            <person name="Jackson A.P."/>
            <person name="Berry A."/>
            <person name="Aslett M."/>
            <person name="Allison H.C."/>
            <person name="Burton P."/>
            <person name="Vavrova-Anderson J."/>
            <person name="Brown R."/>
            <person name="Browne H."/>
            <person name="Corton N."/>
            <person name="Hauser H."/>
            <person name="Gamble J."/>
            <person name="Gilderthorp R."/>
            <person name="Marcello L."/>
            <person name="McQuillan J."/>
            <person name="Otto T.D."/>
            <person name="Quail M.A."/>
            <person name="Sanders M.J."/>
            <person name="van Tonder A."/>
            <person name="Ginger M.L."/>
            <person name="Field M.C."/>
            <person name="Barry J.D."/>
            <person name="Hertz-Fowler C."/>
            <person name="Berriman M."/>
        </authorList>
    </citation>
    <scope>NUCLEOTIDE SEQUENCE</scope>
    <source>
        <strain evidence="1">Y486</strain>
    </source>
</reference>
<dbReference type="VEuPathDB" id="TriTrypDB:TvY486_1106940"/>
<dbReference type="EMBL" id="HE573027">
    <property type="protein sequence ID" value="CCC53210.1"/>
    <property type="molecule type" value="Genomic_DNA"/>
</dbReference>
<sequence length="702" mass="75918">MPTESPVPVDGILELCDICSEGGNGAHLDSLIAFVIHRTTQKTLAHLSEAERGSLVLRLIAEGGLQSDACRSFLFKVLCPPYRTETLVKQGHEHYLIPAGRLDPLEQYGNLVDGPPGGKTSTSSLLCIGRGKALRKEHPVMSYGGEGTSNLFATLLASWSPTCEAPLLPSELPPGLATLLLLRSPSRMLQLLRGHLIDPFIPRGWRGVWASLCLGSKSEGENTTIYTLLTCGACAGFVDALSSTFLDPLTGSGQALDAEPAMAEGPITLVVQATLRLWLHEVQRVRGEAVTNDELPNVPPVAAGPSMFHSTLAYGLHLLEHDGAGRAANASAALQAPYVLLLTLFSGDGMTSYYLRSMLDHPELSLFVPSFQHLQEEGGPSAQDLGLNSTCSCSAFLAALALRLPAAQLYMARRVWEILGSLAVAKQNNQDFGNDAADLEMRLQALLNSFVFSELPMDSVGINETAVASQRVVGTSTVESSGMEEGVRRTLRLKRGRSNNEEALPTTEASDIRAGATGITHTSAVSSDIGAAVSLMSNALLDFSMEELKQIPIKPSSPLDIPHLASFSESLDSSDVPKPTRLVITKPSHMRSLISLCCTTCPHHAAIRDVICVLMSVFLYQQCVMLRWWMQEERCPEMHKAAFTHITWRVRQWGRFLAPFGLYRYAPVTHVLLPECLSLLEEMGAATGATVAEFCRAVRALL</sequence>
<accession>G0UBL3</accession>
<evidence type="ECO:0000313" key="1">
    <source>
        <dbReference type="EMBL" id="CCC53210.1"/>
    </source>
</evidence>
<dbReference type="AlphaFoldDB" id="G0UBL3"/>
<dbReference type="OMA" id="YIAERVW"/>